<evidence type="ECO:0000256" key="3">
    <source>
        <dbReference type="RuleBase" id="RU000481"/>
    </source>
</evidence>
<dbReference type="EC" id="2.6.1.-" evidence="3"/>
<keyword evidence="3 5" id="KW-0032">Aminotransferase</keyword>
<dbReference type="InterPro" id="IPR015424">
    <property type="entry name" value="PyrdxlP-dep_Trfase"/>
</dbReference>
<dbReference type="GO" id="GO:0008483">
    <property type="term" value="F:transaminase activity"/>
    <property type="evidence" value="ECO:0007669"/>
    <property type="project" value="UniProtKB-KW"/>
</dbReference>
<dbReference type="InterPro" id="IPR004838">
    <property type="entry name" value="NHTrfase_class1_PyrdxlP-BS"/>
</dbReference>
<protein>
    <recommendedName>
        <fullName evidence="3">Aminotransferase</fullName>
        <ecNumber evidence="3">2.6.1.-</ecNumber>
    </recommendedName>
</protein>
<evidence type="ECO:0000256" key="1">
    <source>
        <dbReference type="ARBA" id="ARBA00001933"/>
    </source>
</evidence>
<dbReference type="PANTHER" id="PTHR42885:SF1">
    <property type="entry name" value="THREONINE-PHOSPHATE DECARBOXYLASE"/>
    <property type="match status" value="1"/>
</dbReference>
<dbReference type="Gene3D" id="3.90.1150.10">
    <property type="entry name" value="Aspartate Aminotransferase, domain 1"/>
    <property type="match status" value="1"/>
</dbReference>
<dbReference type="InterPro" id="IPR015421">
    <property type="entry name" value="PyrdxlP-dep_Trfase_major"/>
</dbReference>
<dbReference type="InterPro" id="IPR004839">
    <property type="entry name" value="Aminotransferase_I/II_large"/>
</dbReference>
<dbReference type="Proteomes" id="UP001230978">
    <property type="component" value="Chromosome"/>
</dbReference>
<dbReference type="InterPro" id="IPR015422">
    <property type="entry name" value="PyrdxlP-dep_Trfase_small"/>
</dbReference>
<feature type="domain" description="Aminotransferase class I/classII large" evidence="4">
    <location>
        <begin position="154"/>
        <end position="314"/>
    </location>
</feature>
<proteinExistence type="inferred from homology"/>
<dbReference type="PANTHER" id="PTHR42885">
    <property type="entry name" value="HISTIDINOL-PHOSPHATE AMINOTRANSFERASE-RELATED"/>
    <property type="match status" value="1"/>
</dbReference>
<evidence type="ECO:0000256" key="2">
    <source>
        <dbReference type="ARBA" id="ARBA00022898"/>
    </source>
</evidence>
<dbReference type="PROSITE" id="PS00105">
    <property type="entry name" value="AA_TRANSFER_CLASS_1"/>
    <property type="match status" value="1"/>
</dbReference>
<keyword evidence="3" id="KW-0808">Transferase</keyword>
<dbReference type="RefSeq" id="WP_281463855.1">
    <property type="nucleotide sequence ID" value="NZ_CP124535.1"/>
</dbReference>
<keyword evidence="2" id="KW-0663">Pyridoxal phosphate</keyword>
<evidence type="ECO:0000259" key="4">
    <source>
        <dbReference type="Pfam" id="PF00155"/>
    </source>
</evidence>
<dbReference type="EMBL" id="CP124535">
    <property type="protein sequence ID" value="WGV14729.1"/>
    <property type="molecule type" value="Genomic_DNA"/>
</dbReference>
<sequence>MIRVEPRIADPDHGGGIDAATARWGGTRADWLDLSTGINPRPYPIPALPDDAWTALPDRKAFAALEKAARRFWAIPDAAALIAAPGASALIARIPAVLAPANVAIPAPTYNEHARAFRACGWTVTDDATEARVIVHPNNPDGRLHPAPDTPFAVIDESFCDVTPDASHIAQAARPGTLILKSFGKFWGLAGARLGFAIGDPALIDRLKPMIGPWAVPGPTLAIATAALNDPAWADATRTRLATDARRLDDLMAAAGTTPLGGTTLFRLYDTEDAAAWQDRLARHRILSRIFPYSTRWLRLGLPDGAGWDRLAQALA</sequence>
<evidence type="ECO:0000313" key="5">
    <source>
        <dbReference type="EMBL" id="WGV14729.1"/>
    </source>
</evidence>
<reference evidence="5 6" key="1">
    <citation type="submission" date="2023-04" db="EMBL/GenBank/DDBJ databases">
        <title>YMD61, complete Genome.</title>
        <authorList>
            <person name="Zhang J."/>
        </authorList>
    </citation>
    <scope>NUCLEOTIDE SEQUENCE [LARGE SCALE GENOMIC DNA]</scope>
    <source>
        <strain evidence="5 6">YMD61</strain>
    </source>
</reference>
<dbReference type="Gene3D" id="3.40.640.10">
    <property type="entry name" value="Type I PLP-dependent aspartate aminotransferase-like (Major domain)"/>
    <property type="match status" value="1"/>
</dbReference>
<keyword evidence="6" id="KW-1185">Reference proteome</keyword>
<gene>
    <name evidence="5" type="ORF">QF092_10520</name>
</gene>
<evidence type="ECO:0000313" key="6">
    <source>
        <dbReference type="Proteomes" id="UP001230978"/>
    </source>
</evidence>
<comment type="cofactor">
    <cofactor evidence="1 3">
        <name>pyridoxal 5'-phosphate</name>
        <dbReference type="ChEBI" id="CHEBI:597326"/>
    </cofactor>
</comment>
<name>A0ABY8Q1R0_9RHOB</name>
<organism evidence="5 6">
    <name type="scientific">Fuscovulum ytuae</name>
    <dbReference type="NCBI Taxonomy" id="3042299"/>
    <lineage>
        <taxon>Bacteria</taxon>
        <taxon>Pseudomonadati</taxon>
        <taxon>Pseudomonadota</taxon>
        <taxon>Alphaproteobacteria</taxon>
        <taxon>Rhodobacterales</taxon>
        <taxon>Paracoccaceae</taxon>
        <taxon>Fuscovulum</taxon>
    </lineage>
</organism>
<feature type="domain" description="Aminotransferase class I/classII large" evidence="4">
    <location>
        <begin position="51"/>
        <end position="124"/>
    </location>
</feature>
<dbReference type="Pfam" id="PF00155">
    <property type="entry name" value="Aminotran_1_2"/>
    <property type="match status" value="2"/>
</dbReference>
<accession>A0ABY8Q1R0</accession>
<comment type="similarity">
    <text evidence="3">Belongs to the class-I pyridoxal-phosphate-dependent aminotransferase family.</text>
</comment>
<dbReference type="SUPFAM" id="SSF53383">
    <property type="entry name" value="PLP-dependent transferases"/>
    <property type="match status" value="1"/>
</dbReference>